<dbReference type="GO" id="GO:0031966">
    <property type="term" value="C:mitochondrial membrane"/>
    <property type="evidence" value="ECO:0007669"/>
    <property type="project" value="UniProtKB-SubCell"/>
</dbReference>
<dbReference type="InterPro" id="IPR023395">
    <property type="entry name" value="MCP_dom_sf"/>
</dbReference>
<evidence type="ECO:0000256" key="6">
    <source>
        <dbReference type="ARBA" id="ARBA00022989"/>
    </source>
</evidence>
<feature type="transmembrane region" description="Helical" evidence="11">
    <location>
        <begin position="195"/>
        <end position="214"/>
    </location>
</feature>
<dbReference type="PANTHER" id="PTHR45624:SF58">
    <property type="entry name" value="CARRIER PROTEIN, PUTATIVE-RELATED"/>
    <property type="match status" value="1"/>
</dbReference>
<dbReference type="InterPro" id="IPR018108">
    <property type="entry name" value="MCP_transmembrane"/>
</dbReference>
<name>A0A7S4IZX9_9STRA</name>
<dbReference type="GO" id="GO:1990575">
    <property type="term" value="P:mitochondrial L-ornithine transmembrane transport"/>
    <property type="evidence" value="ECO:0007669"/>
    <property type="project" value="TreeGrafter"/>
</dbReference>
<keyword evidence="4 9" id="KW-0812">Transmembrane</keyword>
<evidence type="ECO:0000256" key="8">
    <source>
        <dbReference type="ARBA" id="ARBA00023136"/>
    </source>
</evidence>
<comment type="subcellular location">
    <subcellularLocation>
        <location evidence="1">Mitochondrion membrane</location>
        <topology evidence="1">Multi-pass membrane protein</topology>
    </subcellularLocation>
</comment>
<keyword evidence="3 10" id="KW-0813">Transport</keyword>
<comment type="similarity">
    <text evidence="2 10">Belongs to the mitochondrial carrier (TC 2.A.29) family.</text>
</comment>
<sequence length="283" mass="31092">MAHTERRSTPQREFLIATFTGAVYGSSHTLSGHPLDNIKAVMQLDPAYRGLSTAQSVSRLWSEHGIRGFTRGIVPPLVGSALYRSVMLSTYEFAYTWFDQRVPDDSAWKKEIWGGYFPRPCVWASATFCSLARSAVEAPFEQAKVMRQTGRTWSLSPDLYRGAGVQAARTTGMLVMIFGPYDVIRRKTDWMKDSLLNQFFVVTAVCGAAYALVWPLETLKNAAQAGLPRPGASLAERVRHLGGLVGLYRGALPGISGGAIRNGVAMLAMANTQRVATWLGLRD</sequence>
<evidence type="ECO:0000256" key="10">
    <source>
        <dbReference type="RuleBase" id="RU000488"/>
    </source>
</evidence>
<evidence type="ECO:0000256" key="11">
    <source>
        <dbReference type="SAM" id="Phobius"/>
    </source>
</evidence>
<gene>
    <name evidence="12" type="ORF">OAUR00152_LOCUS18383</name>
</gene>
<evidence type="ECO:0000256" key="2">
    <source>
        <dbReference type="ARBA" id="ARBA00006375"/>
    </source>
</evidence>
<dbReference type="PROSITE" id="PS50920">
    <property type="entry name" value="SOLCAR"/>
    <property type="match status" value="1"/>
</dbReference>
<evidence type="ECO:0000256" key="4">
    <source>
        <dbReference type="ARBA" id="ARBA00022692"/>
    </source>
</evidence>
<evidence type="ECO:0000256" key="7">
    <source>
        <dbReference type="ARBA" id="ARBA00023128"/>
    </source>
</evidence>
<reference evidence="12" key="1">
    <citation type="submission" date="2021-01" db="EMBL/GenBank/DDBJ databases">
        <authorList>
            <person name="Corre E."/>
            <person name="Pelletier E."/>
            <person name="Niang G."/>
            <person name="Scheremetjew M."/>
            <person name="Finn R."/>
            <person name="Kale V."/>
            <person name="Holt S."/>
            <person name="Cochrane G."/>
            <person name="Meng A."/>
            <person name="Brown T."/>
            <person name="Cohen L."/>
        </authorList>
    </citation>
    <scope>NUCLEOTIDE SEQUENCE</scope>
    <source>
        <strain evidence="12">Isolate 1302-5</strain>
    </source>
</reference>
<dbReference type="PANTHER" id="PTHR45624">
    <property type="entry name" value="MITOCHONDRIAL BASIC AMINO ACIDS TRANSPORTER-RELATED"/>
    <property type="match status" value="1"/>
</dbReference>
<keyword evidence="8 9" id="KW-0472">Membrane</keyword>
<dbReference type="InterPro" id="IPR050567">
    <property type="entry name" value="Mitochondrial_Carrier"/>
</dbReference>
<evidence type="ECO:0000256" key="9">
    <source>
        <dbReference type="PROSITE-ProRule" id="PRU00282"/>
    </source>
</evidence>
<keyword evidence="5" id="KW-0677">Repeat</keyword>
<proteinExistence type="inferred from homology"/>
<dbReference type="Gene3D" id="1.50.40.10">
    <property type="entry name" value="Mitochondrial carrier domain"/>
    <property type="match status" value="2"/>
</dbReference>
<evidence type="ECO:0000313" key="12">
    <source>
        <dbReference type="EMBL" id="CAE2245185.1"/>
    </source>
</evidence>
<evidence type="ECO:0008006" key="13">
    <source>
        <dbReference type="Google" id="ProtNLM"/>
    </source>
</evidence>
<dbReference type="Pfam" id="PF00153">
    <property type="entry name" value="Mito_carr"/>
    <property type="match status" value="1"/>
</dbReference>
<dbReference type="GO" id="GO:0000064">
    <property type="term" value="F:L-ornithine transmembrane transporter activity"/>
    <property type="evidence" value="ECO:0007669"/>
    <property type="project" value="TreeGrafter"/>
</dbReference>
<evidence type="ECO:0000256" key="5">
    <source>
        <dbReference type="ARBA" id="ARBA00022737"/>
    </source>
</evidence>
<accession>A0A7S4IZX9</accession>
<organism evidence="12">
    <name type="scientific">Odontella aurita</name>
    <dbReference type="NCBI Taxonomy" id="265563"/>
    <lineage>
        <taxon>Eukaryota</taxon>
        <taxon>Sar</taxon>
        <taxon>Stramenopiles</taxon>
        <taxon>Ochrophyta</taxon>
        <taxon>Bacillariophyta</taxon>
        <taxon>Mediophyceae</taxon>
        <taxon>Biddulphiophycidae</taxon>
        <taxon>Eupodiscales</taxon>
        <taxon>Odontellaceae</taxon>
        <taxon>Odontella</taxon>
    </lineage>
</organism>
<dbReference type="AlphaFoldDB" id="A0A7S4IZX9"/>
<keyword evidence="6 11" id="KW-1133">Transmembrane helix</keyword>
<evidence type="ECO:0000256" key="3">
    <source>
        <dbReference type="ARBA" id="ARBA00022448"/>
    </source>
</evidence>
<protein>
    <recommendedName>
        <fullName evidence="13">Mitochondrial carrier protein</fullName>
    </recommendedName>
</protein>
<dbReference type="EMBL" id="HBKQ01027133">
    <property type="protein sequence ID" value="CAE2245185.1"/>
    <property type="molecule type" value="Transcribed_RNA"/>
</dbReference>
<dbReference type="SUPFAM" id="SSF103506">
    <property type="entry name" value="Mitochondrial carrier"/>
    <property type="match status" value="1"/>
</dbReference>
<evidence type="ECO:0000256" key="1">
    <source>
        <dbReference type="ARBA" id="ARBA00004225"/>
    </source>
</evidence>
<keyword evidence="7" id="KW-0496">Mitochondrion</keyword>
<feature type="repeat" description="Solcar" evidence="9">
    <location>
        <begin position="12"/>
        <end position="97"/>
    </location>
</feature>